<sequence>RQRKRLKGRGHKIKYADLDDRLFKWFTEHRTPSTVIASIIRHEKVTFKKLFRQGTNLSSELKYEAPSMKWYRRFMIRHR</sequence>
<protein>
    <recommendedName>
        <fullName evidence="3">Transposase</fullName>
    </recommendedName>
</protein>
<feature type="non-terminal residue" evidence="1">
    <location>
        <position position="1"/>
    </location>
</feature>
<organism evidence="1 2">
    <name type="scientific">Rotaria socialis</name>
    <dbReference type="NCBI Taxonomy" id="392032"/>
    <lineage>
        <taxon>Eukaryota</taxon>
        <taxon>Metazoa</taxon>
        <taxon>Spiralia</taxon>
        <taxon>Gnathifera</taxon>
        <taxon>Rotifera</taxon>
        <taxon>Eurotatoria</taxon>
        <taxon>Bdelloidea</taxon>
        <taxon>Philodinida</taxon>
        <taxon>Philodinidae</taxon>
        <taxon>Rotaria</taxon>
    </lineage>
</organism>
<name>A0A821HPA8_9BILA</name>
<reference evidence="1" key="1">
    <citation type="submission" date="2021-02" db="EMBL/GenBank/DDBJ databases">
        <authorList>
            <person name="Nowell W R."/>
        </authorList>
    </citation>
    <scope>NUCLEOTIDE SEQUENCE</scope>
</reference>
<accession>A0A821HPA8</accession>
<dbReference type="EMBL" id="CAJOBR010002536">
    <property type="protein sequence ID" value="CAF4688400.1"/>
    <property type="molecule type" value="Genomic_DNA"/>
</dbReference>
<gene>
    <name evidence="1" type="ORF">QYT958_LOCUS17051</name>
</gene>
<evidence type="ECO:0000313" key="2">
    <source>
        <dbReference type="Proteomes" id="UP000663848"/>
    </source>
</evidence>
<dbReference type="AlphaFoldDB" id="A0A821HPA8"/>
<dbReference type="Gene3D" id="1.10.10.60">
    <property type="entry name" value="Homeodomain-like"/>
    <property type="match status" value="1"/>
</dbReference>
<dbReference type="Proteomes" id="UP000663848">
    <property type="component" value="Unassembled WGS sequence"/>
</dbReference>
<evidence type="ECO:0000313" key="1">
    <source>
        <dbReference type="EMBL" id="CAF4688400.1"/>
    </source>
</evidence>
<comment type="caution">
    <text evidence="1">The sequence shown here is derived from an EMBL/GenBank/DDBJ whole genome shotgun (WGS) entry which is preliminary data.</text>
</comment>
<evidence type="ECO:0008006" key="3">
    <source>
        <dbReference type="Google" id="ProtNLM"/>
    </source>
</evidence>
<proteinExistence type="predicted"/>